<dbReference type="EMBL" id="FR824114">
    <property type="protein sequence ID" value="CCA19350.1"/>
    <property type="molecule type" value="Genomic_DNA"/>
</dbReference>
<dbReference type="PANTHER" id="PTHR46068:SF1">
    <property type="entry name" value="TRANSPOSASE IS30-LIKE HTH DOMAIN-CONTAINING PROTEIN"/>
    <property type="match status" value="1"/>
</dbReference>
<organism evidence="2">
    <name type="scientific">Albugo laibachii Nc14</name>
    <dbReference type="NCBI Taxonomy" id="890382"/>
    <lineage>
        <taxon>Eukaryota</taxon>
        <taxon>Sar</taxon>
        <taxon>Stramenopiles</taxon>
        <taxon>Oomycota</taxon>
        <taxon>Peronosporomycetes</taxon>
        <taxon>Albuginales</taxon>
        <taxon>Albuginaceae</taxon>
        <taxon>Albugo</taxon>
    </lineage>
</organism>
<name>F0WDS3_9STRA</name>
<gene>
    <name evidence="2" type="primary">AlNc14C69G4791</name>
    <name evidence="2" type="ORF">ALNC14_054930</name>
</gene>
<dbReference type="Pfam" id="PF13384">
    <property type="entry name" value="HTH_23"/>
    <property type="match status" value="1"/>
</dbReference>
<dbReference type="InterPro" id="IPR036388">
    <property type="entry name" value="WH-like_DNA-bd_sf"/>
</dbReference>
<dbReference type="Pfam" id="PF01498">
    <property type="entry name" value="HTH_Tnp_Tc3_2"/>
    <property type="match status" value="1"/>
</dbReference>
<dbReference type="InterPro" id="IPR002492">
    <property type="entry name" value="Transposase_Tc1-like"/>
</dbReference>
<dbReference type="AlphaFoldDB" id="F0WDS3"/>
<dbReference type="InterPro" id="IPR036397">
    <property type="entry name" value="RNaseH_sf"/>
</dbReference>
<dbReference type="SUPFAM" id="SSF46689">
    <property type="entry name" value="Homeodomain-like"/>
    <property type="match status" value="1"/>
</dbReference>
<dbReference type="GO" id="GO:0003677">
    <property type="term" value="F:DNA binding"/>
    <property type="evidence" value="ECO:0007669"/>
    <property type="project" value="InterPro"/>
</dbReference>
<evidence type="ECO:0000259" key="1">
    <source>
        <dbReference type="Pfam" id="PF01498"/>
    </source>
</evidence>
<reference evidence="2" key="2">
    <citation type="submission" date="2011-02" db="EMBL/GenBank/DDBJ databases">
        <authorList>
            <person name="MacLean D."/>
        </authorList>
    </citation>
    <scope>NUCLEOTIDE SEQUENCE</scope>
</reference>
<dbReference type="InterPro" id="IPR009057">
    <property type="entry name" value="Homeodomain-like_sf"/>
</dbReference>
<dbReference type="HOGENOM" id="CLU_1263516_0_0_1"/>
<proteinExistence type="predicted"/>
<evidence type="ECO:0000313" key="2">
    <source>
        <dbReference type="EMBL" id="CCA19350.1"/>
    </source>
</evidence>
<sequence length="219" mass="24639">MQQAPHHKEYSQDLRLRCVAMSHRGLRAKKIARELEIPVSSVKTILRAYRRRGHTFSAPRSGHPRITDERTDGRIVRAVETNRFASAVAIAGEVPDEIGRPVMLTTVCNRLKATGLYGRSSRKNVLTSLMVWSSIASNGIDTIHFCDRKVNGEYYRKLLQEEISTTRALLGLPTPTTPFVQDNAPAHRAKLTKDCVDELKLTDFMHLPQSPDLSPIENL</sequence>
<dbReference type="GO" id="GO:0015074">
    <property type="term" value="P:DNA integration"/>
    <property type="evidence" value="ECO:0007669"/>
    <property type="project" value="InterPro"/>
</dbReference>
<dbReference type="Gene3D" id="1.10.10.10">
    <property type="entry name" value="Winged helix-like DNA-binding domain superfamily/Winged helix DNA-binding domain"/>
    <property type="match status" value="1"/>
</dbReference>
<dbReference type="PANTHER" id="PTHR46068">
    <property type="entry name" value="PROTEIN CBG27172"/>
    <property type="match status" value="1"/>
</dbReference>
<protein>
    <submittedName>
        <fullName evidence="2">AlNc14C69G4791 protein</fullName>
    </submittedName>
</protein>
<feature type="domain" description="Transposase Tc1-like" evidence="1">
    <location>
        <begin position="74"/>
        <end position="128"/>
    </location>
</feature>
<dbReference type="GO" id="GO:0006313">
    <property type="term" value="P:DNA transposition"/>
    <property type="evidence" value="ECO:0007669"/>
    <property type="project" value="InterPro"/>
</dbReference>
<accession>F0WDS3</accession>
<dbReference type="Gene3D" id="3.30.420.10">
    <property type="entry name" value="Ribonuclease H-like superfamily/Ribonuclease H"/>
    <property type="match status" value="1"/>
</dbReference>
<reference evidence="2" key="1">
    <citation type="journal article" date="2011" name="PLoS Biol.">
        <title>Gene gain and loss during evolution of obligate parasitism in the white rust pathogen of Arabidopsis thaliana.</title>
        <authorList>
            <person name="Kemen E."/>
            <person name="Gardiner A."/>
            <person name="Schultz-Larsen T."/>
            <person name="Kemen A.C."/>
            <person name="Balmuth A.L."/>
            <person name="Robert-Seilaniantz A."/>
            <person name="Bailey K."/>
            <person name="Holub E."/>
            <person name="Studholme D.J."/>
            <person name="Maclean D."/>
            <person name="Jones J.D."/>
        </authorList>
    </citation>
    <scope>NUCLEOTIDE SEQUENCE</scope>
</reference>